<organism evidence="2 3">
    <name type="scientific">Staphylococcus massiliensis S46</name>
    <dbReference type="NCBI Taxonomy" id="1229783"/>
    <lineage>
        <taxon>Bacteria</taxon>
        <taxon>Bacillati</taxon>
        <taxon>Bacillota</taxon>
        <taxon>Bacilli</taxon>
        <taxon>Bacillales</taxon>
        <taxon>Staphylococcaceae</taxon>
        <taxon>Staphylococcus</taxon>
    </lineage>
</organism>
<sequence length="285" mass="33028">MKKKLFYIPFLIAILSLVTIVPITSALAATDNNKTTTKEQSTSAKGKIIIKYTAPETDWDSATPEEKETLKEIGWELEDGVLVQYRSVPEEIEEAIKDGYLLPQDEEIEYQKHSTFEMHDGHNDEDDTIIVNGKKTEINDGRFDVEENPETIEVESDENNKETIKKDENGEYQVILEQNLNEIIGDMEDHEEHNDMDNNTPPIQTFAYGQTYKTGDWVHCNRFNGPKSNHKHLEKWKPQAIINFYHSDCDYGALRYCKSHKNCNQKYRAAYCSYKQGHSTKYHKH</sequence>
<evidence type="ECO:0000313" key="3">
    <source>
        <dbReference type="Proteomes" id="UP000009885"/>
    </source>
</evidence>
<dbReference type="Proteomes" id="UP000009885">
    <property type="component" value="Unassembled WGS sequence"/>
</dbReference>
<dbReference type="AlphaFoldDB" id="K9ARR3"/>
<comment type="caution">
    <text evidence="2">The sequence shown here is derived from an EMBL/GenBank/DDBJ whole genome shotgun (WGS) entry which is preliminary data.</text>
</comment>
<dbReference type="RefSeq" id="WP_009385242.1">
    <property type="nucleotide sequence ID" value="NZ_AMSQ01000033.1"/>
</dbReference>
<dbReference type="STRING" id="1229783.C273_11401"/>
<gene>
    <name evidence="2" type="ORF">C273_11401</name>
</gene>
<name>K9ARR3_9STAP</name>
<evidence type="ECO:0000256" key="1">
    <source>
        <dbReference type="SAM" id="SignalP"/>
    </source>
</evidence>
<dbReference type="eggNOG" id="ENOG5033ZIJ">
    <property type="taxonomic scope" value="Bacteria"/>
</dbReference>
<protein>
    <submittedName>
        <fullName evidence="2">Uncharacterized protein</fullName>
    </submittedName>
</protein>
<accession>K9ARR3</accession>
<keyword evidence="3" id="KW-1185">Reference proteome</keyword>
<dbReference type="PATRIC" id="fig|1229783.3.peg.2256"/>
<reference evidence="2 3" key="1">
    <citation type="journal article" date="2013" name="Genome Announc.">
        <title>Genome Sequence of Staphylococcus massiliensis Strain S46, Isolated from the Surface of Healthy Human Skin.</title>
        <authorList>
            <person name="Srivastav R."/>
            <person name="Singh A."/>
            <person name="Jangir P.K."/>
            <person name="Kumari C."/>
            <person name="Muduli S."/>
            <person name="Sharma R."/>
        </authorList>
    </citation>
    <scope>NUCLEOTIDE SEQUENCE [LARGE SCALE GENOMIC DNA]</scope>
    <source>
        <strain evidence="2 3">S46</strain>
    </source>
</reference>
<feature type="signal peptide" evidence="1">
    <location>
        <begin position="1"/>
        <end position="28"/>
    </location>
</feature>
<feature type="chain" id="PRO_5003923985" evidence="1">
    <location>
        <begin position="29"/>
        <end position="285"/>
    </location>
</feature>
<evidence type="ECO:0000313" key="2">
    <source>
        <dbReference type="EMBL" id="EKU45302.1"/>
    </source>
</evidence>
<dbReference type="OrthoDB" id="2413656at2"/>
<dbReference type="EMBL" id="AMSQ01000033">
    <property type="protein sequence ID" value="EKU45302.1"/>
    <property type="molecule type" value="Genomic_DNA"/>
</dbReference>
<proteinExistence type="predicted"/>
<keyword evidence="1" id="KW-0732">Signal</keyword>